<dbReference type="EMBL" id="JBJJXI010000112">
    <property type="protein sequence ID" value="KAL3391109.1"/>
    <property type="molecule type" value="Genomic_DNA"/>
</dbReference>
<dbReference type="Proteomes" id="UP001627154">
    <property type="component" value="Unassembled WGS sequence"/>
</dbReference>
<proteinExistence type="predicted"/>
<dbReference type="AlphaFoldDB" id="A0ABD2WDM6"/>
<evidence type="ECO:0000313" key="2">
    <source>
        <dbReference type="Proteomes" id="UP001627154"/>
    </source>
</evidence>
<accession>A0ABD2WDM6</accession>
<reference evidence="1 2" key="1">
    <citation type="journal article" date="2024" name="bioRxiv">
        <title>A reference genome for Trichogramma kaykai: A tiny desert-dwelling parasitoid wasp with competing sex-ratio distorters.</title>
        <authorList>
            <person name="Culotta J."/>
            <person name="Lindsey A.R."/>
        </authorList>
    </citation>
    <scope>NUCLEOTIDE SEQUENCE [LARGE SCALE GENOMIC DNA]</scope>
    <source>
        <strain evidence="1 2">KSX58</strain>
    </source>
</reference>
<organism evidence="1 2">
    <name type="scientific">Trichogramma kaykai</name>
    <dbReference type="NCBI Taxonomy" id="54128"/>
    <lineage>
        <taxon>Eukaryota</taxon>
        <taxon>Metazoa</taxon>
        <taxon>Ecdysozoa</taxon>
        <taxon>Arthropoda</taxon>
        <taxon>Hexapoda</taxon>
        <taxon>Insecta</taxon>
        <taxon>Pterygota</taxon>
        <taxon>Neoptera</taxon>
        <taxon>Endopterygota</taxon>
        <taxon>Hymenoptera</taxon>
        <taxon>Apocrita</taxon>
        <taxon>Proctotrupomorpha</taxon>
        <taxon>Chalcidoidea</taxon>
        <taxon>Trichogrammatidae</taxon>
        <taxon>Trichogramma</taxon>
    </lineage>
</organism>
<protein>
    <submittedName>
        <fullName evidence="1">Uncharacterized protein</fullName>
    </submittedName>
</protein>
<evidence type="ECO:0000313" key="1">
    <source>
        <dbReference type="EMBL" id="KAL3391109.1"/>
    </source>
</evidence>
<name>A0ABD2WDM6_9HYME</name>
<sequence>MEFSGKINNNNFVAKVKEETNEFCNNENDCGEIENQSSDSTNLQYLRSLQENTMDTNDKCEDHTIKVEFECKDVKPNVLVKNYNVQLINIDNN</sequence>
<comment type="caution">
    <text evidence="1">The sequence shown here is derived from an EMBL/GenBank/DDBJ whole genome shotgun (WGS) entry which is preliminary data.</text>
</comment>
<keyword evidence="2" id="KW-1185">Reference proteome</keyword>
<gene>
    <name evidence="1" type="ORF">TKK_014168</name>
</gene>